<sequence>MVLSAAVQAAEAAASSGQRLDLEFAQTMRSIDRALKAVRIDRHVRIRGEQWAQRLALLAKLRQPLFQKDRNLHADLLLKCIQEGHWTEPMDKHPPDGPLPSLPQHVACMLRRQRQERSMSWSRGGFTDGYPSKEAPNFGSFAPGHGAQSLAHAAAAAVSVPMSMASAPPAYTALAARLTYLEEQNRQLRRQLDAEKRRESGRGRAEQAERSLERSRRPSPSLSPSPARRAARGGVQTARPEVSLAESADTEAFMKYLDVFQAQARSLLRQSTVL</sequence>
<comment type="caution">
    <text evidence="3">The sequence shown here is derived from an EMBL/GenBank/DDBJ whole genome shotgun (WGS) entry which is preliminary data.</text>
</comment>
<dbReference type="InterPro" id="IPR055310">
    <property type="entry name" value="CEP112"/>
</dbReference>
<evidence type="ECO:0000259" key="2">
    <source>
        <dbReference type="Pfam" id="PF14846"/>
    </source>
</evidence>
<evidence type="ECO:0000313" key="3">
    <source>
        <dbReference type="EMBL" id="CAK9014487.1"/>
    </source>
</evidence>
<dbReference type="Pfam" id="PF14846">
    <property type="entry name" value="DUF4485"/>
    <property type="match status" value="1"/>
</dbReference>
<dbReference type="InterPro" id="IPR027831">
    <property type="entry name" value="DUF4485"/>
</dbReference>
<gene>
    <name evidence="3" type="ORF">SCF082_LOCUS12352</name>
</gene>
<feature type="compositionally biased region" description="Low complexity" evidence="1">
    <location>
        <begin position="218"/>
        <end position="228"/>
    </location>
</feature>
<dbReference type="PANTHER" id="PTHR18871:SF2">
    <property type="entry name" value="CENTROSOMAL PROTEIN OF 112 KDA"/>
    <property type="match status" value="1"/>
</dbReference>
<evidence type="ECO:0000256" key="1">
    <source>
        <dbReference type="SAM" id="MobiDB-lite"/>
    </source>
</evidence>
<dbReference type="Proteomes" id="UP001642464">
    <property type="component" value="Unassembled WGS sequence"/>
</dbReference>
<feature type="compositionally biased region" description="Basic and acidic residues" evidence="1">
    <location>
        <begin position="191"/>
        <end position="216"/>
    </location>
</feature>
<proteinExistence type="predicted"/>
<reference evidence="3 4" key="1">
    <citation type="submission" date="2024-02" db="EMBL/GenBank/DDBJ databases">
        <authorList>
            <person name="Chen Y."/>
            <person name="Shah S."/>
            <person name="Dougan E. K."/>
            <person name="Thang M."/>
            <person name="Chan C."/>
        </authorList>
    </citation>
    <scope>NUCLEOTIDE SEQUENCE [LARGE SCALE GENOMIC DNA]</scope>
</reference>
<feature type="domain" description="DUF4485" evidence="2">
    <location>
        <begin position="20"/>
        <end position="105"/>
    </location>
</feature>
<keyword evidence="4" id="KW-1185">Reference proteome</keyword>
<evidence type="ECO:0000313" key="4">
    <source>
        <dbReference type="Proteomes" id="UP001642464"/>
    </source>
</evidence>
<dbReference type="EMBL" id="CAXAMM010007502">
    <property type="protein sequence ID" value="CAK9014487.1"/>
    <property type="molecule type" value="Genomic_DNA"/>
</dbReference>
<dbReference type="PANTHER" id="PTHR18871">
    <property type="entry name" value="CENTROSOMAL PROTEIN OF 112 KDA"/>
    <property type="match status" value="1"/>
</dbReference>
<name>A0ABP0JJA3_9DINO</name>
<feature type="region of interest" description="Disordered" evidence="1">
    <location>
        <begin position="191"/>
        <end position="243"/>
    </location>
</feature>
<protein>
    <submittedName>
        <fullName evidence="3">DUF4485 domain-containing protein</fullName>
    </submittedName>
</protein>
<accession>A0ABP0JJA3</accession>
<organism evidence="3 4">
    <name type="scientific">Durusdinium trenchii</name>
    <dbReference type="NCBI Taxonomy" id="1381693"/>
    <lineage>
        <taxon>Eukaryota</taxon>
        <taxon>Sar</taxon>
        <taxon>Alveolata</taxon>
        <taxon>Dinophyceae</taxon>
        <taxon>Suessiales</taxon>
        <taxon>Symbiodiniaceae</taxon>
        <taxon>Durusdinium</taxon>
    </lineage>
</organism>